<dbReference type="AlphaFoldDB" id="V9DDA7"/>
<dbReference type="RefSeq" id="XP_008728282.1">
    <property type="nucleotide sequence ID" value="XM_008730060.1"/>
</dbReference>
<proteinExistence type="predicted"/>
<feature type="region of interest" description="Disordered" evidence="1">
    <location>
        <begin position="1"/>
        <end position="94"/>
    </location>
</feature>
<organism evidence="2 3">
    <name type="scientific">Cladophialophora carrionii CBS 160.54</name>
    <dbReference type="NCBI Taxonomy" id="1279043"/>
    <lineage>
        <taxon>Eukaryota</taxon>
        <taxon>Fungi</taxon>
        <taxon>Dikarya</taxon>
        <taxon>Ascomycota</taxon>
        <taxon>Pezizomycotina</taxon>
        <taxon>Eurotiomycetes</taxon>
        <taxon>Chaetothyriomycetidae</taxon>
        <taxon>Chaetothyriales</taxon>
        <taxon>Herpotrichiellaceae</taxon>
        <taxon>Cladophialophora</taxon>
    </lineage>
</organism>
<protein>
    <submittedName>
        <fullName evidence="2">Uncharacterized protein</fullName>
    </submittedName>
</protein>
<evidence type="ECO:0000313" key="3">
    <source>
        <dbReference type="Proteomes" id="UP000030678"/>
    </source>
</evidence>
<evidence type="ECO:0000256" key="1">
    <source>
        <dbReference type="SAM" id="MobiDB-lite"/>
    </source>
</evidence>
<feature type="compositionally biased region" description="Basic and acidic residues" evidence="1">
    <location>
        <begin position="74"/>
        <end position="94"/>
    </location>
</feature>
<dbReference type="EMBL" id="KB822705">
    <property type="protein sequence ID" value="ETI23927.1"/>
    <property type="molecule type" value="Genomic_DNA"/>
</dbReference>
<sequence>MAQSLREQRQRGSASVGESNIGLDDEGDEDFERVIRTPENMAAKAAAVVGGSPGVQQPSPHDLAHLEGTTQNEFEARQQKGQREEKTTQERTEEQIVMEYVKKQSLLEMQHQNKAKGRATATGTATEDKDDR</sequence>
<reference evidence="2 3" key="1">
    <citation type="submission" date="2013-03" db="EMBL/GenBank/DDBJ databases">
        <title>The Genome Sequence of Cladophialophora carrionii CBS 160.54.</title>
        <authorList>
            <consortium name="The Broad Institute Genomics Platform"/>
            <person name="Cuomo C."/>
            <person name="de Hoog S."/>
            <person name="Gorbushina A."/>
            <person name="Walker B."/>
            <person name="Young S.K."/>
            <person name="Zeng Q."/>
            <person name="Gargeya S."/>
            <person name="Fitzgerald M."/>
            <person name="Haas B."/>
            <person name="Abouelleil A."/>
            <person name="Allen A.W."/>
            <person name="Alvarado L."/>
            <person name="Arachchi H.M."/>
            <person name="Berlin A.M."/>
            <person name="Chapman S.B."/>
            <person name="Gainer-Dewar J."/>
            <person name="Goldberg J."/>
            <person name="Griggs A."/>
            <person name="Gujja S."/>
            <person name="Hansen M."/>
            <person name="Howarth C."/>
            <person name="Imamovic A."/>
            <person name="Ireland A."/>
            <person name="Larimer J."/>
            <person name="McCowan C."/>
            <person name="Murphy C."/>
            <person name="Pearson M."/>
            <person name="Poon T.W."/>
            <person name="Priest M."/>
            <person name="Roberts A."/>
            <person name="Saif S."/>
            <person name="Shea T."/>
            <person name="Sisk P."/>
            <person name="Sykes S."/>
            <person name="Wortman J."/>
            <person name="Nusbaum C."/>
            <person name="Birren B."/>
        </authorList>
    </citation>
    <scope>NUCLEOTIDE SEQUENCE [LARGE SCALE GENOMIC DNA]</scope>
    <source>
        <strain evidence="2 3">CBS 160.54</strain>
    </source>
</reference>
<accession>V9DDA7</accession>
<dbReference type="VEuPathDB" id="FungiDB:G647_05734"/>
<gene>
    <name evidence="2" type="ORF">G647_05734</name>
</gene>
<name>V9DDA7_9EURO</name>
<dbReference type="HOGENOM" id="CLU_1916848_0_0_1"/>
<feature type="compositionally biased region" description="Basic and acidic residues" evidence="1">
    <location>
        <begin position="1"/>
        <end position="10"/>
    </location>
</feature>
<dbReference type="GeneID" id="19984227"/>
<evidence type="ECO:0000313" key="2">
    <source>
        <dbReference type="EMBL" id="ETI23927.1"/>
    </source>
</evidence>
<feature type="region of interest" description="Disordered" evidence="1">
    <location>
        <begin position="109"/>
        <end position="132"/>
    </location>
</feature>
<dbReference type="Proteomes" id="UP000030678">
    <property type="component" value="Unassembled WGS sequence"/>
</dbReference>